<name>A0A2T4Q3U1_STAWA</name>
<dbReference type="AlphaFoldDB" id="A0A2T4Q3U1"/>
<dbReference type="Pfam" id="PF06983">
    <property type="entry name" value="3-dmu-9_3-mt"/>
    <property type="match status" value="1"/>
</dbReference>
<dbReference type="RefSeq" id="WP_107532321.1">
    <property type="nucleotide sequence ID" value="NZ_PZEV01000001.1"/>
</dbReference>
<dbReference type="SUPFAM" id="SSF54593">
    <property type="entry name" value="Glyoxalase/Bleomycin resistance protein/Dihydroxybiphenyl dioxygenase"/>
    <property type="match status" value="1"/>
</dbReference>
<evidence type="ECO:0000259" key="1">
    <source>
        <dbReference type="Pfam" id="PF06983"/>
    </source>
</evidence>
<feature type="domain" description="PhnB-like" evidence="1">
    <location>
        <begin position="5"/>
        <end position="138"/>
    </location>
</feature>
<dbReference type="InterPro" id="IPR028973">
    <property type="entry name" value="PhnB-like"/>
</dbReference>
<protein>
    <submittedName>
        <fullName evidence="2">VOC family protein</fullName>
    </submittedName>
</protein>
<gene>
    <name evidence="2" type="ORF">BU085_00205</name>
</gene>
<organism evidence="2 3">
    <name type="scientific">Staphylococcus warneri</name>
    <dbReference type="NCBI Taxonomy" id="1292"/>
    <lineage>
        <taxon>Bacteria</taxon>
        <taxon>Bacillati</taxon>
        <taxon>Bacillota</taxon>
        <taxon>Bacilli</taxon>
        <taxon>Bacillales</taxon>
        <taxon>Staphylococcaceae</taxon>
        <taxon>Staphylococcus</taxon>
    </lineage>
</organism>
<dbReference type="Gene3D" id="3.10.180.10">
    <property type="entry name" value="2,3-Dihydroxybiphenyl 1,2-Dioxygenase, domain 1"/>
    <property type="match status" value="1"/>
</dbReference>
<dbReference type="PANTHER" id="PTHR33990:SF5">
    <property type="entry name" value="PHNB-LIKE DOMAIN-CONTAINING PROTEIN"/>
    <property type="match status" value="1"/>
</dbReference>
<comment type="caution">
    <text evidence="2">The sequence shown here is derived from an EMBL/GenBank/DDBJ whole genome shotgun (WGS) entry which is preliminary data.</text>
</comment>
<evidence type="ECO:0000313" key="2">
    <source>
        <dbReference type="EMBL" id="PTI52674.1"/>
    </source>
</evidence>
<proteinExistence type="predicted"/>
<dbReference type="CDD" id="cd06588">
    <property type="entry name" value="PhnB_like"/>
    <property type="match status" value="1"/>
</dbReference>
<dbReference type="STRING" id="1194526.A284_01565"/>
<dbReference type="Proteomes" id="UP000240717">
    <property type="component" value="Unassembled WGS sequence"/>
</dbReference>
<dbReference type="InterPro" id="IPR029068">
    <property type="entry name" value="Glyas_Bleomycin-R_OHBP_Dase"/>
</dbReference>
<reference evidence="2 3" key="1">
    <citation type="journal article" date="2016" name="Front. Microbiol.">
        <title>Comprehensive Phylogenetic Analysis of Bovine Non-aureus Staphylococci Species Based on Whole-Genome Sequencing.</title>
        <authorList>
            <person name="Naushad S."/>
            <person name="Barkema H.W."/>
            <person name="Luby C."/>
            <person name="Condas L.A."/>
            <person name="Nobrega D.B."/>
            <person name="Carson D.A."/>
            <person name="De Buck J."/>
        </authorList>
    </citation>
    <scope>NUCLEOTIDE SEQUENCE [LARGE SCALE GENOMIC DNA]</scope>
    <source>
        <strain evidence="2 3">SNUC 2993</strain>
    </source>
</reference>
<evidence type="ECO:0000313" key="3">
    <source>
        <dbReference type="Proteomes" id="UP000240717"/>
    </source>
</evidence>
<dbReference type="PANTHER" id="PTHR33990">
    <property type="entry name" value="PROTEIN YJDN-RELATED"/>
    <property type="match status" value="1"/>
</dbReference>
<accession>A0A2T4Q3U1</accession>
<dbReference type="EMBL" id="PZEV01000001">
    <property type="protein sequence ID" value="PTI52674.1"/>
    <property type="molecule type" value="Genomic_DNA"/>
</dbReference>
<sequence>MTQLSPYLAFPNTKEALKYYEEVFGATNIKRLEVGEDQAEHFGMTKEQAKEATMHSEFEIIDVKILGADSFSRIQPINNGISLLIDFDINDQADVERVETFYDKIKDHDSIDVELPLSEQFWGGKMGVFTDKYGVRWMLHGQDYNAIPQS</sequence>